<accession>A0A1I0YIP6</accession>
<dbReference type="AlphaFoldDB" id="A0A1I0YIP6"/>
<proteinExistence type="predicted"/>
<organism evidence="1 2">
    <name type="scientific">Selenomonas ruminantium</name>
    <dbReference type="NCBI Taxonomy" id="971"/>
    <lineage>
        <taxon>Bacteria</taxon>
        <taxon>Bacillati</taxon>
        <taxon>Bacillota</taxon>
        <taxon>Negativicutes</taxon>
        <taxon>Selenomonadales</taxon>
        <taxon>Selenomonadaceae</taxon>
        <taxon>Selenomonas</taxon>
    </lineage>
</organism>
<name>A0A1I0YIP6_SELRU</name>
<evidence type="ECO:0000313" key="2">
    <source>
        <dbReference type="Proteomes" id="UP000183843"/>
    </source>
</evidence>
<sequence length="144" mass="16823">MSEITMESCIFHGSRCHITPDTIRELVKRYGLYMVDRELAVLWYEMFNQEIHYPAAWLKRAIEFSYSPQIPHEEYVQDKHGKIRQARGLAKEKAMKDAYAKLDEELAAEREAEMPAAESEFWQFVPARVKEKIVATKGTVEPRS</sequence>
<gene>
    <name evidence="1" type="ORF">SAMN05216587_11430</name>
</gene>
<dbReference type="EMBL" id="FOJX01000014">
    <property type="protein sequence ID" value="SFB13032.1"/>
    <property type="molecule type" value="Genomic_DNA"/>
</dbReference>
<reference evidence="1 2" key="1">
    <citation type="submission" date="2016-10" db="EMBL/GenBank/DDBJ databases">
        <authorList>
            <person name="de Groot N.N."/>
        </authorList>
    </citation>
    <scope>NUCLEOTIDE SEQUENCE [LARGE SCALE GENOMIC DNA]</scope>
    <source>
        <strain evidence="1 2">L14</strain>
    </source>
</reference>
<dbReference type="RefSeq" id="WP_037355066.1">
    <property type="nucleotide sequence ID" value="NZ_FOJX01000014.1"/>
</dbReference>
<protein>
    <submittedName>
        <fullName evidence="1">Uncharacterized protein</fullName>
    </submittedName>
</protein>
<dbReference type="Proteomes" id="UP000183843">
    <property type="component" value="Unassembled WGS sequence"/>
</dbReference>
<evidence type="ECO:0000313" key="1">
    <source>
        <dbReference type="EMBL" id="SFB13032.1"/>
    </source>
</evidence>